<evidence type="ECO:0000256" key="3">
    <source>
        <dbReference type="ARBA" id="ARBA00022989"/>
    </source>
</evidence>
<dbReference type="GO" id="GO:0008273">
    <property type="term" value="F:calcium, potassium:sodium antiporter activity"/>
    <property type="evidence" value="ECO:0007669"/>
    <property type="project" value="TreeGrafter"/>
</dbReference>
<dbReference type="Gene3D" id="1.20.1420.30">
    <property type="entry name" value="NCX, central ion-binding region"/>
    <property type="match status" value="2"/>
</dbReference>
<dbReference type="PANTHER" id="PTHR10846">
    <property type="entry name" value="SODIUM/POTASSIUM/CALCIUM EXCHANGER"/>
    <property type="match status" value="1"/>
</dbReference>
<evidence type="ECO:0000256" key="1">
    <source>
        <dbReference type="ARBA" id="ARBA00004141"/>
    </source>
</evidence>
<dbReference type="PATRIC" id="fig|1579979.3.peg.649"/>
<name>A0A0K0XTS3_9GAMM</name>
<keyword evidence="6" id="KW-1185">Reference proteome</keyword>
<dbReference type="NCBIfam" id="TIGR00367">
    <property type="entry name" value="calcium/sodium antiporter"/>
    <property type="match status" value="1"/>
</dbReference>
<reference evidence="5 6" key="1">
    <citation type="submission" date="2015-07" db="EMBL/GenBank/DDBJ databases">
        <authorList>
            <person name="Noorani M."/>
        </authorList>
    </citation>
    <scope>NUCLEOTIDE SEQUENCE [LARGE SCALE GENOMIC DNA]</scope>
    <source>
        <strain evidence="5 6">KCTC 42284</strain>
    </source>
</reference>
<evidence type="ECO:0000313" key="6">
    <source>
        <dbReference type="Proteomes" id="UP000066624"/>
    </source>
</evidence>
<dbReference type="AlphaFoldDB" id="A0A0K0XTS3"/>
<dbReference type="EMBL" id="CP012154">
    <property type="protein sequence ID" value="AKS41022.1"/>
    <property type="molecule type" value="Genomic_DNA"/>
</dbReference>
<dbReference type="GO" id="GO:0005886">
    <property type="term" value="C:plasma membrane"/>
    <property type="evidence" value="ECO:0007669"/>
    <property type="project" value="TreeGrafter"/>
</dbReference>
<dbReference type="InterPro" id="IPR004837">
    <property type="entry name" value="NaCa_Exmemb"/>
</dbReference>
<evidence type="ECO:0000256" key="2">
    <source>
        <dbReference type="ARBA" id="ARBA00022692"/>
    </source>
</evidence>
<evidence type="ECO:0000256" key="4">
    <source>
        <dbReference type="ARBA" id="ARBA00023136"/>
    </source>
</evidence>
<keyword evidence="2" id="KW-0812">Transmembrane</keyword>
<organism evidence="5 6">
    <name type="scientific">Wenzhouxiangella marina</name>
    <dbReference type="NCBI Taxonomy" id="1579979"/>
    <lineage>
        <taxon>Bacteria</taxon>
        <taxon>Pseudomonadati</taxon>
        <taxon>Pseudomonadota</taxon>
        <taxon>Gammaproteobacteria</taxon>
        <taxon>Chromatiales</taxon>
        <taxon>Wenzhouxiangellaceae</taxon>
        <taxon>Wenzhouxiangella</taxon>
    </lineage>
</organism>
<dbReference type="InterPro" id="IPR044880">
    <property type="entry name" value="NCX_ion-bd_dom_sf"/>
</dbReference>
<sequence>MTSTLVIALLQIAAGFVLLIWAADRLISGASALARNLGVSPLIVGLTIVGFGTSAPEMLVSALASLRGSPSLAIGNAIGSNIANIGLILGITGLIYPLKVESVTLKREFPVLAFIMFLTLALMLNLELSRSDGTILALGLFALVGGMVLLGIKSEGNDPMAASLTEEVPEGMPMRTALIWTATGLILLPLSAHILVDGAVTLALFLGVSDALIGLTIIAFGTSLPELAAATTAALKKEDDLAIGNILGSNMFNLLGVLGIAALIAPMQIEPSLLYRDVAVMFALTIFLFMAIWRRSGPGLITRPVAGAMLAVFLIYQGLIIHQGLG</sequence>
<dbReference type="InterPro" id="IPR004481">
    <property type="entry name" value="K/Na/Ca-exchanger"/>
</dbReference>
<dbReference type="OrthoDB" id="9794225at2"/>
<accession>A0A0K0XTS3</accession>
<protein>
    <submittedName>
        <fullName evidence="5">Ca2+/Na+ antiporter</fullName>
    </submittedName>
</protein>
<dbReference type="PANTHER" id="PTHR10846:SF8">
    <property type="entry name" value="INNER MEMBRANE PROTEIN YRBG"/>
    <property type="match status" value="1"/>
</dbReference>
<comment type="subcellular location">
    <subcellularLocation>
        <location evidence="1">Membrane</location>
        <topology evidence="1">Multi-pass membrane protein</topology>
    </subcellularLocation>
</comment>
<keyword evidence="3" id="KW-1133">Transmembrane helix</keyword>
<dbReference type="STRING" id="1579979.WM2015_641"/>
<proteinExistence type="predicted"/>
<dbReference type="KEGG" id="wma:WM2015_641"/>
<dbReference type="Pfam" id="PF01699">
    <property type="entry name" value="Na_Ca_ex"/>
    <property type="match status" value="2"/>
</dbReference>
<dbReference type="Proteomes" id="UP000066624">
    <property type="component" value="Chromosome"/>
</dbReference>
<dbReference type="GO" id="GO:0005262">
    <property type="term" value="F:calcium channel activity"/>
    <property type="evidence" value="ECO:0007669"/>
    <property type="project" value="TreeGrafter"/>
</dbReference>
<dbReference type="GO" id="GO:0006874">
    <property type="term" value="P:intracellular calcium ion homeostasis"/>
    <property type="evidence" value="ECO:0007669"/>
    <property type="project" value="TreeGrafter"/>
</dbReference>
<evidence type="ECO:0000313" key="5">
    <source>
        <dbReference type="EMBL" id="AKS41022.1"/>
    </source>
</evidence>
<keyword evidence="4" id="KW-0472">Membrane</keyword>
<gene>
    <name evidence="5" type="ORF">WM2015_641</name>
</gene>
<dbReference type="RefSeq" id="WP_049724690.1">
    <property type="nucleotide sequence ID" value="NZ_CP012154.1"/>
</dbReference>